<keyword evidence="10" id="KW-1185">Reference proteome</keyword>
<keyword evidence="4" id="KW-0663">Pyridoxal phosphate</keyword>
<reference evidence="10" key="1">
    <citation type="journal article" date="2019" name="Int. J. Syst. Evol. Microbiol.">
        <title>The Global Catalogue of Microorganisms (GCM) 10K type strain sequencing project: providing services to taxonomists for standard genome sequencing and annotation.</title>
        <authorList>
            <consortium name="The Broad Institute Genomics Platform"/>
            <consortium name="The Broad Institute Genome Sequencing Center for Infectious Disease"/>
            <person name="Wu L."/>
            <person name="Ma J."/>
        </authorList>
    </citation>
    <scope>NUCLEOTIDE SEQUENCE [LARGE SCALE GENOMIC DNA]</scope>
    <source>
        <strain evidence="10">CCUG 48216</strain>
    </source>
</reference>
<dbReference type="InterPro" id="IPR036388">
    <property type="entry name" value="WH-like_DNA-bd_sf"/>
</dbReference>
<organism evidence="9 10">
    <name type="scientific">Paenibacillus timonensis</name>
    <dbReference type="NCBI Taxonomy" id="225915"/>
    <lineage>
        <taxon>Bacteria</taxon>
        <taxon>Bacillati</taxon>
        <taxon>Bacillota</taxon>
        <taxon>Bacilli</taxon>
        <taxon>Bacillales</taxon>
        <taxon>Paenibacillaceae</taxon>
        <taxon>Paenibacillus</taxon>
    </lineage>
</organism>
<evidence type="ECO:0000313" key="9">
    <source>
        <dbReference type="EMBL" id="MFD1184106.1"/>
    </source>
</evidence>
<evidence type="ECO:0000313" key="10">
    <source>
        <dbReference type="Proteomes" id="UP001597211"/>
    </source>
</evidence>
<accession>A0ABW3SJG3</accession>
<protein>
    <submittedName>
        <fullName evidence="9">PLP-dependent aminotransferase family protein</fullName>
    </submittedName>
</protein>
<dbReference type="InterPro" id="IPR036390">
    <property type="entry name" value="WH_DNA-bd_sf"/>
</dbReference>
<dbReference type="PANTHER" id="PTHR46577">
    <property type="entry name" value="HTH-TYPE TRANSCRIPTIONAL REGULATORY PROTEIN GABR"/>
    <property type="match status" value="1"/>
</dbReference>
<dbReference type="PRINTS" id="PR00035">
    <property type="entry name" value="HTHGNTR"/>
</dbReference>
<keyword evidence="7" id="KW-0804">Transcription</keyword>
<dbReference type="InterPro" id="IPR000524">
    <property type="entry name" value="Tscrpt_reg_HTH_GntR"/>
</dbReference>
<dbReference type="InterPro" id="IPR015421">
    <property type="entry name" value="PyrdxlP-dep_Trfase_major"/>
</dbReference>
<dbReference type="SUPFAM" id="SSF53383">
    <property type="entry name" value="PLP-dependent transferases"/>
    <property type="match status" value="1"/>
</dbReference>
<dbReference type="Pfam" id="PF00392">
    <property type="entry name" value="GntR"/>
    <property type="match status" value="1"/>
</dbReference>
<comment type="caution">
    <text evidence="9">The sequence shown here is derived from an EMBL/GenBank/DDBJ whole genome shotgun (WGS) entry which is preliminary data.</text>
</comment>
<name>A0ABW3SJG3_9BACL</name>
<keyword evidence="3 9" id="KW-0032">Aminotransferase</keyword>
<feature type="domain" description="HTH gntR-type" evidence="8">
    <location>
        <begin position="33"/>
        <end position="101"/>
    </location>
</feature>
<proteinExistence type="inferred from homology"/>
<evidence type="ECO:0000256" key="4">
    <source>
        <dbReference type="ARBA" id="ARBA00022898"/>
    </source>
</evidence>
<evidence type="ECO:0000256" key="1">
    <source>
        <dbReference type="ARBA" id="ARBA00001933"/>
    </source>
</evidence>
<evidence type="ECO:0000256" key="5">
    <source>
        <dbReference type="ARBA" id="ARBA00023015"/>
    </source>
</evidence>
<dbReference type="RefSeq" id="WP_240271263.1">
    <property type="nucleotide sequence ID" value="NZ_JAKSXN010000077.1"/>
</dbReference>
<evidence type="ECO:0000256" key="6">
    <source>
        <dbReference type="ARBA" id="ARBA00023125"/>
    </source>
</evidence>
<dbReference type="EMBL" id="JBHTKZ010000069">
    <property type="protein sequence ID" value="MFD1184106.1"/>
    <property type="molecule type" value="Genomic_DNA"/>
</dbReference>
<keyword evidence="3 9" id="KW-0808">Transferase</keyword>
<dbReference type="Gene3D" id="3.40.640.10">
    <property type="entry name" value="Type I PLP-dependent aspartate aminotransferase-like (Major domain)"/>
    <property type="match status" value="1"/>
</dbReference>
<dbReference type="SMART" id="SM00345">
    <property type="entry name" value="HTH_GNTR"/>
    <property type="match status" value="1"/>
</dbReference>
<dbReference type="Gene3D" id="1.10.10.10">
    <property type="entry name" value="Winged helix-like DNA-binding domain superfamily/Winged helix DNA-binding domain"/>
    <property type="match status" value="1"/>
</dbReference>
<sequence>MDQLEQSRRRHDEGGFGVPDFTIPLALFSEKYRYKYLAVYHALRAAILDGTLPEGTRLPATRELAELYGLSRGSVSQAYDMLHADGYVRTAVGSGTFVAGGLQPPQADDGPKAPIALSRWGQRVTAAMAIGGGDAAEATLGAADGASGGREAAAPAESAAAVPISYREGGPWEALFPAAEWNSAMAWAGRSKPGASPGEGADPAGEPELRAAIAAHLRRSRGIAAEAEHICLFNGSMQAITLLTQLLLGEGEPAVLENPCYYGISRAVVACGGVAVPAALDGEGILPRDWDARLLFVTPGRQFPTGAVLSHARRRELLAWAARRNAVIVEDDYDSEFRWGGRPLEPLKALDREERVVYVGSFSKTMFAALRVGYAVLPRALVRPVASAKALYEPVPPARLEQRALARFMRTGGYERHLRRMRRHYGAKQEAFRRGMERELGELFRLRPADAGLLLYAEWRRTPEEYHAFRQAAADRGVRFRDAAIYRIAPGAPAACFAFSHLDEKTLMEGVFRMKAAWRDIQTHRL</sequence>
<dbReference type="CDD" id="cd07377">
    <property type="entry name" value="WHTH_GntR"/>
    <property type="match status" value="1"/>
</dbReference>
<dbReference type="InterPro" id="IPR004839">
    <property type="entry name" value="Aminotransferase_I/II_large"/>
</dbReference>
<gene>
    <name evidence="9" type="ORF">ACFQ2Z_22480</name>
</gene>
<comment type="similarity">
    <text evidence="2">In the C-terminal section; belongs to the class-I pyridoxal-phosphate-dependent aminotransferase family.</text>
</comment>
<dbReference type="PROSITE" id="PS50949">
    <property type="entry name" value="HTH_GNTR"/>
    <property type="match status" value="1"/>
</dbReference>
<evidence type="ECO:0000256" key="2">
    <source>
        <dbReference type="ARBA" id="ARBA00005384"/>
    </source>
</evidence>
<keyword evidence="5" id="KW-0805">Transcription regulation</keyword>
<dbReference type="GO" id="GO:0008483">
    <property type="term" value="F:transaminase activity"/>
    <property type="evidence" value="ECO:0007669"/>
    <property type="project" value="UniProtKB-KW"/>
</dbReference>
<keyword evidence="6" id="KW-0238">DNA-binding</keyword>
<evidence type="ECO:0000256" key="7">
    <source>
        <dbReference type="ARBA" id="ARBA00023163"/>
    </source>
</evidence>
<dbReference type="PANTHER" id="PTHR46577:SF1">
    <property type="entry name" value="HTH-TYPE TRANSCRIPTIONAL REGULATORY PROTEIN GABR"/>
    <property type="match status" value="1"/>
</dbReference>
<dbReference type="SUPFAM" id="SSF46785">
    <property type="entry name" value="Winged helix' DNA-binding domain"/>
    <property type="match status" value="1"/>
</dbReference>
<evidence type="ECO:0000259" key="8">
    <source>
        <dbReference type="PROSITE" id="PS50949"/>
    </source>
</evidence>
<comment type="cofactor">
    <cofactor evidence="1">
        <name>pyridoxal 5'-phosphate</name>
        <dbReference type="ChEBI" id="CHEBI:597326"/>
    </cofactor>
</comment>
<dbReference type="InterPro" id="IPR015424">
    <property type="entry name" value="PyrdxlP-dep_Trfase"/>
</dbReference>
<dbReference type="Proteomes" id="UP001597211">
    <property type="component" value="Unassembled WGS sequence"/>
</dbReference>
<evidence type="ECO:0000256" key="3">
    <source>
        <dbReference type="ARBA" id="ARBA00022576"/>
    </source>
</evidence>
<dbReference type="InterPro" id="IPR051446">
    <property type="entry name" value="HTH_trans_reg/aminotransferase"/>
</dbReference>
<dbReference type="CDD" id="cd00609">
    <property type="entry name" value="AAT_like"/>
    <property type="match status" value="1"/>
</dbReference>
<dbReference type="Pfam" id="PF00155">
    <property type="entry name" value="Aminotran_1_2"/>
    <property type="match status" value="1"/>
</dbReference>